<accession>A0AB33EM21</accession>
<evidence type="ECO:0000313" key="1">
    <source>
        <dbReference type="EMBL" id="ATE80451.1"/>
    </source>
</evidence>
<dbReference type="AlphaFoldDB" id="A0AB33EM21"/>
<name>A0AB33EM21_9PSED</name>
<gene>
    <name evidence="1" type="ORF">CNN82_30110</name>
</gene>
<protein>
    <recommendedName>
        <fullName evidence="3">Lipoprotein</fullName>
    </recommendedName>
</protein>
<dbReference type="EMBL" id="CP023466">
    <property type="protein sequence ID" value="ATE80451.1"/>
    <property type="molecule type" value="Genomic_DNA"/>
</dbReference>
<reference evidence="1 2" key="1">
    <citation type="submission" date="2017-09" db="EMBL/GenBank/DDBJ databases">
        <title>Complete Genome sequence of Lysobacter capsici KNU-15.</title>
        <authorList>
            <person name="Kim M.-C."/>
            <person name="Yi H."/>
            <person name="Lee D.-W."/>
            <person name="Shin J.-H."/>
        </authorList>
    </citation>
    <scope>NUCLEOTIDE SEQUENCE [LARGE SCALE GENOMIC DNA]</scope>
    <source>
        <strain evidence="1 2">KNU-15</strain>
    </source>
</reference>
<dbReference type="Proteomes" id="UP000218385">
    <property type="component" value="Chromosome"/>
</dbReference>
<proteinExistence type="predicted"/>
<evidence type="ECO:0008006" key="3">
    <source>
        <dbReference type="Google" id="ProtNLM"/>
    </source>
</evidence>
<organism evidence="1 2">
    <name type="scientific">Pseudomonas frederiksbergensis</name>
    <dbReference type="NCBI Taxonomy" id="104087"/>
    <lineage>
        <taxon>Bacteria</taxon>
        <taxon>Pseudomonadati</taxon>
        <taxon>Pseudomonadota</taxon>
        <taxon>Gammaproteobacteria</taxon>
        <taxon>Pseudomonadales</taxon>
        <taxon>Pseudomonadaceae</taxon>
        <taxon>Pseudomonas</taxon>
    </lineage>
</organism>
<evidence type="ECO:0000313" key="2">
    <source>
        <dbReference type="Proteomes" id="UP000218385"/>
    </source>
</evidence>
<sequence length="97" mass="10686">MNYRQNAQEGLWEKMRLKIIFNGFTRLAALMLAAGLGLGCTTVQSISVIEQNVAPRYFGPAETNTVMGDSPGFAPVHSAQVEAAQLDIRSAQQRWVF</sequence>